<reference evidence="1 2" key="2">
    <citation type="journal article" date="2011" name="Arch. Virol.">
        <title>Partial genome characterization of acipenserid herpesvirus 2: taxonomical proposal for the demarcation of three subfamilies in Alloherpesviridae.</title>
        <authorList>
            <person name="Doszpoly A."/>
            <person name="Somogyi V."/>
            <person name="Lapatra S.E."/>
            <person name="Benko M."/>
        </authorList>
    </citation>
    <scope>NUCLEOTIDE SEQUENCE [LARGE SCALE GENOMIC DNA]</scope>
    <source>
        <strain evidence="2">SRWSHV (Snake River White Sturgeon Herpesvirus)</strain>
    </source>
</reference>
<reference evidence="1 2" key="1">
    <citation type="journal article" date="2008" name="Arch. Virol.">
        <title>Molecular confirmation of a new herpesvirus from catfish (Ameiurus melas) by testing the performance of a novel PCR method, designed to target the DNA polymerase gene of alloherpesviruses.</title>
        <authorList>
            <person name="Doszpoly A."/>
            <person name="Kovacs E.R."/>
            <person name="Bovo G."/>
            <person name="LaPatra S.E."/>
            <person name="Harrach B."/>
            <person name="Benko M."/>
        </authorList>
    </citation>
    <scope>NUCLEOTIDE SEQUENCE [LARGE SCALE GENOMIC DNA]</scope>
    <source>
        <strain evidence="2">SRWSHV (Snake River White Sturgeon Herpesvirus)</strain>
    </source>
</reference>
<dbReference type="RefSeq" id="YP_009664572.1">
    <property type="nucleotide sequence ID" value="NC_043042.1"/>
</dbReference>
<accession>F6GQ70</accession>
<evidence type="ECO:0000313" key="2">
    <source>
        <dbReference type="Proteomes" id="UP000243430"/>
    </source>
</evidence>
<dbReference type="KEGG" id="vg:40524615"/>
<evidence type="ECO:0000313" key="1">
    <source>
        <dbReference type="EMBL" id="AEF97690.1"/>
    </source>
</evidence>
<dbReference type="Proteomes" id="UP000243430">
    <property type="component" value="Segment"/>
</dbReference>
<protein>
    <submittedName>
        <fullName evidence="1">ORF81</fullName>
    </submittedName>
</protein>
<dbReference type="GeneID" id="40524615"/>
<proteinExistence type="predicted"/>
<sequence>MAFSVERLVSLLALRQSGDYEQISELIVGEEHRLITHCVMPLKEKVVSTLERHFVGCDVAAFLRLAHTCQLSAATDQVIKPTAQCLITGQMGDAIVKYIVTEDVLLKDVETEKLFTEINVQQLQMKLTWNNLKKKRSALNTTKQITPSEIYLEKTIIVPLLVSYHTFINTLVTLDIECLLTMFQ</sequence>
<reference evidence="1 2" key="3">
    <citation type="journal article" date="2011" name="Intervirology">
        <title>Comparative analysis of a conserved gene block from the genome of the members of the genus ictalurivirus.</title>
        <authorList>
            <person name="Doszpoly A."/>
            <person name="Benko M."/>
            <person name="Bovo G."/>
            <person name="Lapatra S.E."/>
            <person name="Harrach B."/>
        </authorList>
    </citation>
    <scope>NUCLEOTIDE SEQUENCE [LARGE SCALE GENOMIC DNA]</scope>
    <source>
        <strain evidence="2">SRWSHV (Snake River White Sturgeon Herpesvirus)</strain>
    </source>
</reference>
<organism evidence="1 2">
    <name type="scientific">white sturgeon herpesvirus 2</name>
    <dbReference type="NCBI Taxonomy" id="320884"/>
    <lineage>
        <taxon>Viruses</taxon>
        <taxon>Duplodnaviria</taxon>
        <taxon>Heunggongvirae</taxon>
        <taxon>Peploviricota</taxon>
        <taxon>Herviviricetes</taxon>
        <taxon>Herpesvirales</taxon>
        <taxon>Alloherpesviridae</taxon>
        <taxon>Ictavirus</taxon>
        <taxon>Ictavirus acipenseridallo2</taxon>
    </lineage>
</organism>
<name>F6GQ70_9VIRU</name>
<dbReference type="EMBL" id="FJ815289">
    <property type="protein sequence ID" value="AEF97690.1"/>
    <property type="molecule type" value="Genomic_DNA"/>
</dbReference>
<keyword evidence="2" id="KW-1185">Reference proteome</keyword>